<dbReference type="PANTHER" id="PTHR44051:SF8">
    <property type="entry name" value="GLUTATHIONE S-TRANSFERASE GSTA"/>
    <property type="match status" value="1"/>
</dbReference>
<dbReference type="EMBL" id="QNRK01000011">
    <property type="protein sequence ID" value="RBP13789.1"/>
    <property type="molecule type" value="Genomic_DNA"/>
</dbReference>
<dbReference type="InterPro" id="IPR036249">
    <property type="entry name" value="Thioredoxin-like_sf"/>
</dbReference>
<dbReference type="AlphaFoldDB" id="A0A366FJ95"/>
<dbReference type="CDD" id="cd03048">
    <property type="entry name" value="GST_N_Ure2p_like"/>
    <property type="match status" value="1"/>
</dbReference>
<dbReference type="GO" id="GO:0016740">
    <property type="term" value="F:transferase activity"/>
    <property type="evidence" value="ECO:0007669"/>
    <property type="project" value="UniProtKB-KW"/>
</dbReference>
<dbReference type="SUPFAM" id="SSF47616">
    <property type="entry name" value="GST C-terminal domain-like"/>
    <property type="match status" value="1"/>
</dbReference>
<dbReference type="InterPro" id="IPR040079">
    <property type="entry name" value="Glutathione_S-Trfase"/>
</dbReference>
<dbReference type="OrthoDB" id="9803562at2"/>
<gene>
    <name evidence="3" type="ORF">DFR50_11151</name>
</gene>
<dbReference type="PROSITE" id="PS50405">
    <property type="entry name" value="GST_CTER"/>
    <property type="match status" value="1"/>
</dbReference>
<keyword evidence="4" id="KW-1185">Reference proteome</keyword>
<dbReference type="Proteomes" id="UP000253529">
    <property type="component" value="Unassembled WGS sequence"/>
</dbReference>
<evidence type="ECO:0000259" key="2">
    <source>
        <dbReference type="PROSITE" id="PS50405"/>
    </source>
</evidence>
<dbReference type="Pfam" id="PF13409">
    <property type="entry name" value="GST_N_2"/>
    <property type="match status" value="1"/>
</dbReference>
<dbReference type="Gene3D" id="3.40.30.10">
    <property type="entry name" value="Glutaredoxin"/>
    <property type="match status" value="1"/>
</dbReference>
<dbReference type="Gene3D" id="1.20.1050.10">
    <property type="match status" value="1"/>
</dbReference>
<dbReference type="SFLD" id="SFLDG01151">
    <property type="entry name" value="Main.2:_Nu-like"/>
    <property type="match status" value="1"/>
</dbReference>
<dbReference type="SFLD" id="SFLDG01150">
    <property type="entry name" value="Main.1:_Beta-like"/>
    <property type="match status" value="1"/>
</dbReference>
<dbReference type="PROSITE" id="PS50404">
    <property type="entry name" value="GST_NTER"/>
    <property type="match status" value="1"/>
</dbReference>
<dbReference type="InterPro" id="IPR036282">
    <property type="entry name" value="Glutathione-S-Trfase_C_sf"/>
</dbReference>
<keyword evidence="3" id="KW-0808">Transferase</keyword>
<organism evidence="3 4">
    <name type="scientific">Roseiarcus fermentans</name>
    <dbReference type="NCBI Taxonomy" id="1473586"/>
    <lineage>
        <taxon>Bacteria</taxon>
        <taxon>Pseudomonadati</taxon>
        <taxon>Pseudomonadota</taxon>
        <taxon>Alphaproteobacteria</taxon>
        <taxon>Hyphomicrobiales</taxon>
        <taxon>Roseiarcaceae</taxon>
        <taxon>Roseiarcus</taxon>
    </lineage>
</organism>
<dbReference type="InterPro" id="IPR004045">
    <property type="entry name" value="Glutathione_S-Trfase_N"/>
</dbReference>
<sequence>MIDLYAFATPNSVKVPVMLEEVGAAYRLIKVNIRAGEQKTPEFLALNPNGKVPVIVDPQGPHGAPVTITESAAILIYLGEKFGRLIPADPVGRIRMFEWMFFHASGLGPAFGQSGYFQKLAPTPAPLAIERFSTEARRTLAVLDRRLRDAEYLAGEYSVADIVNFGWIWRREFAGVDFSETPNVARWYASLEQRPAVSRAIAKLSA</sequence>
<accession>A0A366FJ95</accession>
<dbReference type="InterPro" id="IPR004046">
    <property type="entry name" value="GST_C"/>
</dbReference>
<dbReference type="RefSeq" id="WP_113889348.1">
    <property type="nucleotide sequence ID" value="NZ_QNRK01000011.1"/>
</dbReference>
<evidence type="ECO:0000259" key="1">
    <source>
        <dbReference type="PROSITE" id="PS50404"/>
    </source>
</evidence>
<dbReference type="InterPro" id="IPR010987">
    <property type="entry name" value="Glutathione-S-Trfase_C-like"/>
</dbReference>
<feature type="domain" description="GST N-terminal" evidence="1">
    <location>
        <begin position="1"/>
        <end position="86"/>
    </location>
</feature>
<dbReference type="PANTHER" id="PTHR44051">
    <property type="entry name" value="GLUTATHIONE S-TRANSFERASE-RELATED"/>
    <property type="match status" value="1"/>
</dbReference>
<dbReference type="SUPFAM" id="SSF52833">
    <property type="entry name" value="Thioredoxin-like"/>
    <property type="match status" value="1"/>
</dbReference>
<name>A0A366FJ95_9HYPH</name>
<evidence type="ECO:0000313" key="4">
    <source>
        <dbReference type="Proteomes" id="UP000253529"/>
    </source>
</evidence>
<evidence type="ECO:0000313" key="3">
    <source>
        <dbReference type="EMBL" id="RBP13789.1"/>
    </source>
</evidence>
<comment type="caution">
    <text evidence="3">The sequence shown here is derived from an EMBL/GenBank/DDBJ whole genome shotgun (WGS) entry which is preliminary data.</text>
</comment>
<proteinExistence type="predicted"/>
<dbReference type="SFLD" id="SFLDS00019">
    <property type="entry name" value="Glutathione_Transferase_(cytos"/>
    <property type="match status" value="1"/>
</dbReference>
<reference evidence="3 4" key="1">
    <citation type="submission" date="2018-06" db="EMBL/GenBank/DDBJ databases">
        <title>Genomic Encyclopedia of Type Strains, Phase IV (KMG-IV): sequencing the most valuable type-strain genomes for metagenomic binning, comparative biology and taxonomic classification.</title>
        <authorList>
            <person name="Goeker M."/>
        </authorList>
    </citation>
    <scope>NUCLEOTIDE SEQUENCE [LARGE SCALE GENOMIC DNA]</scope>
    <source>
        <strain evidence="3 4">DSM 24875</strain>
    </source>
</reference>
<dbReference type="Pfam" id="PF00043">
    <property type="entry name" value="GST_C"/>
    <property type="match status" value="1"/>
</dbReference>
<feature type="domain" description="GST C-terminal" evidence="2">
    <location>
        <begin position="89"/>
        <end position="206"/>
    </location>
</feature>
<dbReference type="SFLD" id="SFLDG00358">
    <property type="entry name" value="Main_(cytGST)"/>
    <property type="match status" value="1"/>
</dbReference>
<protein>
    <submittedName>
        <fullName evidence="3">Glutathione S-transferase/GST-like protein</fullName>
    </submittedName>
</protein>